<accession>A0A0E9WMT6</accession>
<evidence type="ECO:0000313" key="2">
    <source>
        <dbReference type="EMBL" id="JAH90870.1"/>
    </source>
</evidence>
<organism evidence="2">
    <name type="scientific">Anguilla anguilla</name>
    <name type="common">European freshwater eel</name>
    <name type="synonym">Muraena anguilla</name>
    <dbReference type="NCBI Taxonomy" id="7936"/>
    <lineage>
        <taxon>Eukaryota</taxon>
        <taxon>Metazoa</taxon>
        <taxon>Chordata</taxon>
        <taxon>Craniata</taxon>
        <taxon>Vertebrata</taxon>
        <taxon>Euteleostomi</taxon>
        <taxon>Actinopterygii</taxon>
        <taxon>Neopterygii</taxon>
        <taxon>Teleostei</taxon>
        <taxon>Anguilliformes</taxon>
        <taxon>Anguillidae</taxon>
        <taxon>Anguilla</taxon>
    </lineage>
</organism>
<sequence>MMNKVHRSLKCLYSTESHWTSQALCSNLPSTNQSSGEMKSLIHSPRNYLDGFAHGGSRGKQDRVLKPEQDA</sequence>
<reference evidence="2" key="2">
    <citation type="journal article" date="2015" name="Fish Shellfish Immunol.">
        <title>Early steps in the European eel (Anguilla anguilla)-Vibrio vulnificus interaction in the gills: Role of the RtxA13 toxin.</title>
        <authorList>
            <person name="Callol A."/>
            <person name="Pajuelo D."/>
            <person name="Ebbesson L."/>
            <person name="Teles M."/>
            <person name="MacKenzie S."/>
            <person name="Amaro C."/>
        </authorList>
    </citation>
    <scope>NUCLEOTIDE SEQUENCE</scope>
</reference>
<reference evidence="2" key="1">
    <citation type="submission" date="2014-11" db="EMBL/GenBank/DDBJ databases">
        <authorList>
            <person name="Amaro Gonzalez C."/>
        </authorList>
    </citation>
    <scope>NUCLEOTIDE SEQUENCE</scope>
</reference>
<name>A0A0E9WMT6_ANGAN</name>
<dbReference type="AlphaFoldDB" id="A0A0E9WMT6"/>
<dbReference type="EMBL" id="GBXM01017707">
    <property type="protein sequence ID" value="JAH90870.1"/>
    <property type="molecule type" value="Transcribed_RNA"/>
</dbReference>
<proteinExistence type="predicted"/>
<protein>
    <submittedName>
        <fullName evidence="2">Uncharacterized protein</fullName>
    </submittedName>
</protein>
<feature type="region of interest" description="Disordered" evidence="1">
    <location>
        <begin position="47"/>
        <end position="71"/>
    </location>
</feature>
<feature type="compositionally biased region" description="Basic and acidic residues" evidence="1">
    <location>
        <begin position="59"/>
        <end position="71"/>
    </location>
</feature>
<evidence type="ECO:0000256" key="1">
    <source>
        <dbReference type="SAM" id="MobiDB-lite"/>
    </source>
</evidence>